<dbReference type="InterPro" id="IPR023439">
    <property type="entry name" value="Mal_deCO2ase/Cit_lyase_ACP"/>
</dbReference>
<proteinExistence type="inferred from homology"/>
<evidence type="ECO:0000256" key="1">
    <source>
        <dbReference type="ARBA" id="ARBA00004496"/>
    </source>
</evidence>
<dbReference type="EMBL" id="FMWL01000005">
    <property type="protein sequence ID" value="SCZ78677.1"/>
    <property type="molecule type" value="Genomic_DNA"/>
</dbReference>
<protein>
    <recommendedName>
        <fullName evidence="4">Citrate lyase acyl carrier protein</fullName>
    </recommendedName>
    <alternativeName>
        <fullName evidence="4">Citrate lyase gamma chain</fullName>
    </alternativeName>
</protein>
<comment type="similarity">
    <text evidence="4">Belongs to the CitD family.</text>
</comment>
<dbReference type="OrthoDB" id="1120942at2"/>
<dbReference type="HAMAP" id="MF_00805">
    <property type="entry name" value="CitD"/>
    <property type="match status" value="1"/>
</dbReference>
<evidence type="ECO:0000313" key="6">
    <source>
        <dbReference type="EMBL" id="SCZ78677.1"/>
    </source>
</evidence>
<comment type="subcellular location">
    <subcellularLocation>
        <location evidence="1 4">Cytoplasm</location>
    </subcellularLocation>
</comment>
<dbReference type="InterPro" id="IPR006495">
    <property type="entry name" value="CitD"/>
</dbReference>
<gene>
    <name evidence="4" type="primary">citD</name>
    <name evidence="6" type="ORF">SAMN03080599_01379</name>
</gene>
<dbReference type="RefSeq" id="WP_092590162.1">
    <property type="nucleotide sequence ID" value="NZ_FMWL01000005.1"/>
</dbReference>
<evidence type="ECO:0000256" key="2">
    <source>
        <dbReference type="ARBA" id="ARBA00022490"/>
    </source>
</evidence>
<feature type="modified residue" description="O-(phosphoribosyl dephospho-coenzyme A)serine" evidence="4 5">
    <location>
        <position position="14"/>
    </location>
</feature>
<evidence type="ECO:0000256" key="5">
    <source>
        <dbReference type="PIRSR" id="PIRSR002736-50"/>
    </source>
</evidence>
<comment type="function">
    <text evidence="4">Covalent carrier of the coenzyme of citrate lyase.</text>
</comment>
<dbReference type="Pfam" id="PF06857">
    <property type="entry name" value="ACP"/>
    <property type="match status" value="1"/>
</dbReference>
<dbReference type="GO" id="GO:0016829">
    <property type="term" value="F:lyase activity"/>
    <property type="evidence" value="ECO:0007669"/>
    <property type="project" value="UniProtKB-KW"/>
</dbReference>
<dbReference type="Proteomes" id="UP000199208">
    <property type="component" value="Unassembled WGS sequence"/>
</dbReference>
<keyword evidence="6" id="KW-0456">Lyase</keyword>
<accession>A0A1G5RXN8</accession>
<comment type="subunit">
    <text evidence="4">Oligomer with a subunit composition of (alpha,beta,gamma)6.</text>
</comment>
<dbReference type="PIRSF" id="PIRSF002736">
    <property type="entry name" value="Citrt_lyas_gamma"/>
    <property type="match status" value="1"/>
</dbReference>
<sequence length="97" mass="10649">MKIIKTAIAGTLESGDVQIMISPNEEIGLEINLNSIVKAQFGNAIMATVMDVLKGYDIDKATVQIQDKGAFDCVIRSRMQTAVCRASGNLFDWKRVE</sequence>
<organism evidence="6 7">
    <name type="scientific">Acidaminobacter hydrogenoformans DSM 2784</name>
    <dbReference type="NCBI Taxonomy" id="1120920"/>
    <lineage>
        <taxon>Bacteria</taxon>
        <taxon>Bacillati</taxon>
        <taxon>Bacillota</taxon>
        <taxon>Clostridia</taxon>
        <taxon>Peptostreptococcales</taxon>
        <taxon>Acidaminobacteraceae</taxon>
        <taxon>Acidaminobacter</taxon>
    </lineage>
</organism>
<keyword evidence="7" id="KW-1185">Reference proteome</keyword>
<name>A0A1G5RXN8_9FIRM</name>
<evidence type="ECO:0000313" key="7">
    <source>
        <dbReference type="Proteomes" id="UP000199208"/>
    </source>
</evidence>
<dbReference type="NCBIfam" id="TIGR01608">
    <property type="entry name" value="citD"/>
    <property type="match status" value="1"/>
</dbReference>
<reference evidence="6 7" key="1">
    <citation type="submission" date="2016-10" db="EMBL/GenBank/DDBJ databases">
        <authorList>
            <person name="de Groot N.N."/>
        </authorList>
    </citation>
    <scope>NUCLEOTIDE SEQUENCE [LARGE SCALE GENOMIC DNA]</scope>
    <source>
        <strain evidence="6 7">DSM 2784</strain>
    </source>
</reference>
<dbReference type="AlphaFoldDB" id="A0A1G5RXN8"/>
<evidence type="ECO:0000256" key="3">
    <source>
        <dbReference type="ARBA" id="ARBA00022553"/>
    </source>
</evidence>
<dbReference type="STRING" id="1120920.SAMN03080599_01379"/>
<dbReference type="GO" id="GO:0005737">
    <property type="term" value="C:cytoplasm"/>
    <property type="evidence" value="ECO:0007669"/>
    <property type="project" value="UniProtKB-SubCell"/>
</dbReference>
<keyword evidence="2 4" id="KW-0963">Cytoplasm</keyword>
<keyword evidence="3 4" id="KW-0597">Phosphoprotein</keyword>
<dbReference type="NCBIfam" id="NF009726">
    <property type="entry name" value="PRK13253.1"/>
    <property type="match status" value="1"/>
</dbReference>
<evidence type="ECO:0000256" key="4">
    <source>
        <dbReference type="HAMAP-Rule" id="MF_00805"/>
    </source>
</evidence>